<dbReference type="AlphaFoldDB" id="A0A5C1AM39"/>
<keyword evidence="3 6" id="KW-0378">Hydrolase</keyword>
<dbReference type="Gene3D" id="2.60.120.260">
    <property type="entry name" value="Galactose-binding domain-like"/>
    <property type="match status" value="1"/>
</dbReference>
<protein>
    <submittedName>
        <fullName evidence="9">Inverting alpha-1,5-L-arabinofuranosidase</fullName>
        <ecNumber evidence="9">3.2.1.55</ecNumber>
    </submittedName>
</protein>
<dbReference type="GO" id="GO:0030246">
    <property type="term" value="F:carbohydrate binding"/>
    <property type="evidence" value="ECO:0007669"/>
    <property type="project" value="InterPro"/>
</dbReference>
<evidence type="ECO:0000256" key="6">
    <source>
        <dbReference type="RuleBase" id="RU361187"/>
    </source>
</evidence>
<evidence type="ECO:0000313" key="10">
    <source>
        <dbReference type="Proteomes" id="UP000324974"/>
    </source>
</evidence>
<dbReference type="GO" id="GO:0005975">
    <property type="term" value="P:carbohydrate metabolic process"/>
    <property type="evidence" value="ECO:0007669"/>
    <property type="project" value="InterPro"/>
</dbReference>
<sequence>MSKVLVGHRIRPEQAHARAGFLTANASPTEPGIRTPIHRAKVQSILATAVLLLANTATPAQKATRTFFNVLLPTGADPWVYKHTDGTYYTTVTTGSDITLRRSATLSGLGGGEKRIIWSPPARGPDSQNLWAPELHYLHRKWYLYFAADDGRNENHRMFVLENDSPDPFQGRFTSKGMICAPRANRWAIDGTVLNLGDKLYFIWSGWEGAANDRQNLYIAPLANPYTLGGPRVEISRPTLPWETIGSPHVNEGPQVVVKGQTINLVYSAGGSWTDDYCLGLLTAGVGSDPLSPSSWKKQNRPAFRSGGDVFGPGHASFVTSPDGREDWIVFHAARFPGSGWTRSVRAQPFTWNSDGTPSFGDPAPPNTPIPLPGGEPPHDRYEAEHQKLAGTARSAKHSRASQGEKVGFLDSPESSVEFSVEVPQAGKYLLAVRFANGTAKGRTASHGISVNGVGSGSIEYPNSGWDNWSNAFRAVDLRMGTNAIRFSKQDGFAELDCLDLVPAK</sequence>
<dbReference type="Pfam" id="PF04616">
    <property type="entry name" value="Glyco_hydro_43"/>
    <property type="match status" value="1"/>
</dbReference>
<dbReference type="InterPro" id="IPR023296">
    <property type="entry name" value="Glyco_hydro_beta-prop_sf"/>
</dbReference>
<evidence type="ECO:0000256" key="7">
    <source>
        <dbReference type="SAM" id="MobiDB-lite"/>
    </source>
</evidence>
<dbReference type="Gene3D" id="2.115.10.20">
    <property type="entry name" value="Glycosyl hydrolase domain, family 43"/>
    <property type="match status" value="1"/>
</dbReference>
<dbReference type="InterPro" id="IPR006710">
    <property type="entry name" value="Glyco_hydro_43"/>
</dbReference>
<dbReference type="EMBL" id="CP042425">
    <property type="protein sequence ID" value="QEL19257.1"/>
    <property type="molecule type" value="Genomic_DNA"/>
</dbReference>
<organism evidence="9 10">
    <name type="scientific">Limnoglobus roseus</name>
    <dbReference type="NCBI Taxonomy" id="2598579"/>
    <lineage>
        <taxon>Bacteria</taxon>
        <taxon>Pseudomonadati</taxon>
        <taxon>Planctomycetota</taxon>
        <taxon>Planctomycetia</taxon>
        <taxon>Gemmatales</taxon>
        <taxon>Gemmataceae</taxon>
        <taxon>Limnoglobus</taxon>
    </lineage>
</organism>
<feature type="region of interest" description="Disordered" evidence="7">
    <location>
        <begin position="290"/>
        <end position="318"/>
    </location>
</feature>
<feature type="site" description="Important for catalytic activity, responsible for pKa modulation of the active site Glu and correct orientation of both the proton donor and substrate" evidence="5">
    <location>
        <position position="190"/>
    </location>
</feature>
<evidence type="ECO:0000256" key="4">
    <source>
        <dbReference type="ARBA" id="ARBA00023295"/>
    </source>
</evidence>
<dbReference type="OrthoDB" id="9783154at2"/>
<feature type="compositionally biased region" description="Pro residues" evidence="7">
    <location>
        <begin position="363"/>
        <end position="376"/>
    </location>
</feature>
<dbReference type="SUPFAM" id="SSF75005">
    <property type="entry name" value="Arabinanase/levansucrase/invertase"/>
    <property type="match status" value="1"/>
</dbReference>
<evidence type="ECO:0000256" key="3">
    <source>
        <dbReference type="ARBA" id="ARBA00022801"/>
    </source>
</evidence>
<keyword evidence="4 6" id="KW-0326">Glycosidase</keyword>
<dbReference type="Pfam" id="PF16990">
    <property type="entry name" value="CBM_35"/>
    <property type="match status" value="1"/>
</dbReference>
<evidence type="ECO:0000256" key="2">
    <source>
        <dbReference type="ARBA" id="ARBA00022729"/>
    </source>
</evidence>
<dbReference type="CDD" id="cd18820">
    <property type="entry name" value="GH43_LbAraf43-like"/>
    <property type="match status" value="1"/>
</dbReference>
<accession>A0A5C1AM39</accession>
<name>A0A5C1AM39_9BACT</name>
<reference evidence="10" key="1">
    <citation type="submission" date="2019-08" db="EMBL/GenBank/DDBJ databases">
        <title>Limnoglobus roseus gen. nov., sp. nov., a novel freshwater planctomycete with a giant genome from the family Gemmataceae.</title>
        <authorList>
            <person name="Kulichevskaya I.S."/>
            <person name="Naumoff D.G."/>
            <person name="Miroshnikov K."/>
            <person name="Ivanova A."/>
            <person name="Philippov D.A."/>
            <person name="Hakobyan A."/>
            <person name="Rijpstra I.C."/>
            <person name="Sinninghe Damste J.S."/>
            <person name="Liesack W."/>
            <person name="Dedysh S.N."/>
        </authorList>
    </citation>
    <scope>NUCLEOTIDE SEQUENCE [LARGE SCALE GENOMIC DNA]</scope>
    <source>
        <strain evidence="10">PX52</strain>
    </source>
</reference>
<gene>
    <name evidence="9" type="ORF">PX52LOC_06319</name>
</gene>
<proteinExistence type="inferred from homology"/>
<keyword evidence="10" id="KW-1185">Reference proteome</keyword>
<dbReference type="Proteomes" id="UP000324974">
    <property type="component" value="Chromosome"/>
</dbReference>
<feature type="region of interest" description="Disordered" evidence="7">
    <location>
        <begin position="352"/>
        <end position="381"/>
    </location>
</feature>
<dbReference type="EC" id="3.2.1.55" evidence="9"/>
<feature type="domain" description="CBM6" evidence="8">
    <location>
        <begin position="380"/>
        <end position="502"/>
    </location>
</feature>
<evidence type="ECO:0000256" key="5">
    <source>
        <dbReference type="PIRSR" id="PIRSR606710-2"/>
    </source>
</evidence>
<keyword evidence="2" id="KW-0732">Signal</keyword>
<dbReference type="PANTHER" id="PTHR43817:SF1">
    <property type="entry name" value="HYDROLASE, FAMILY 43, PUTATIVE (AFU_ORTHOLOGUE AFUA_3G01660)-RELATED"/>
    <property type="match status" value="1"/>
</dbReference>
<feature type="region of interest" description="Disordered" evidence="7">
    <location>
        <begin position="389"/>
        <end position="408"/>
    </location>
</feature>
<dbReference type="GO" id="GO:0046556">
    <property type="term" value="F:alpha-L-arabinofuranosidase activity"/>
    <property type="evidence" value="ECO:0007669"/>
    <property type="project" value="UniProtKB-EC"/>
</dbReference>
<dbReference type="SUPFAM" id="SSF49785">
    <property type="entry name" value="Galactose-binding domain-like"/>
    <property type="match status" value="1"/>
</dbReference>
<evidence type="ECO:0000256" key="1">
    <source>
        <dbReference type="ARBA" id="ARBA00009865"/>
    </source>
</evidence>
<evidence type="ECO:0000313" key="9">
    <source>
        <dbReference type="EMBL" id="QEL19257.1"/>
    </source>
</evidence>
<evidence type="ECO:0000259" key="8">
    <source>
        <dbReference type="PROSITE" id="PS51175"/>
    </source>
</evidence>
<dbReference type="PANTHER" id="PTHR43817">
    <property type="entry name" value="GLYCOSYL HYDROLASE"/>
    <property type="match status" value="1"/>
</dbReference>
<dbReference type="InterPro" id="IPR008979">
    <property type="entry name" value="Galactose-bd-like_sf"/>
</dbReference>
<dbReference type="PROSITE" id="PS51175">
    <property type="entry name" value="CBM6"/>
    <property type="match status" value="1"/>
</dbReference>
<dbReference type="KEGG" id="lrs:PX52LOC_06319"/>
<dbReference type="InterPro" id="IPR005084">
    <property type="entry name" value="CBM6"/>
</dbReference>
<comment type="similarity">
    <text evidence="1 6">Belongs to the glycosyl hydrolase 43 family.</text>
</comment>